<dbReference type="InterPro" id="IPR020846">
    <property type="entry name" value="MFS_dom"/>
</dbReference>
<dbReference type="RefSeq" id="WP_088255161.1">
    <property type="nucleotide sequence ID" value="NZ_NIDE01000005.1"/>
</dbReference>
<dbReference type="PROSITE" id="PS50850">
    <property type="entry name" value="MFS"/>
    <property type="match status" value="1"/>
</dbReference>
<dbReference type="GO" id="GO:0022857">
    <property type="term" value="F:transmembrane transporter activity"/>
    <property type="evidence" value="ECO:0007669"/>
    <property type="project" value="InterPro"/>
</dbReference>
<dbReference type="SUPFAM" id="SSF103473">
    <property type="entry name" value="MFS general substrate transporter"/>
    <property type="match status" value="1"/>
</dbReference>
<feature type="transmembrane region" description="Helical" evidence="6">
    <location>
        <begin position="152"/>
        <end position="175"/>
    </location>
</feature>
<protein>
    <submittedName>
        <fullName evidence="8">Nitrate/nitrite transporter</fullName>
    </submittedName>
</protein>
<keyword evidence="2" id="KW-0813">Transport</keyword>
<evidence type="ECO:0000313" key="8">
    <source>
        <dbReference type="EMBL" id="OWK41949.1"/>
    </source>
</evidence>
<accession>A0A225DXI8</accession>
<evidence type="ECO:0000256" key="5">
    <source>
        <dbReference type="ARBA" id="ARBA00023136"/>
    </source>
</evidence>
<dbReference type="FunFam" id="1.20.1250.20:FF:000018">
    <property type="entry name" value="MFS transporter permease"/>
    <property type="match status" value="1"/>
</dbReference>
<reference evidence="9" key="1">
    <citation type="submission" date="2017-06" db="EMBL/GenBank/DDBJ databases">
        <title>Genome analysis of Fimbriiglobus ruber SP5, the first member of the order Planctomycetales with confirmed chitinolytic capability.</title>
        <authorList>
            <person name="Ravin N.V."/>
            <person name="Rakitin A.L."/>
            <person name="Ivanova A.A."/>
            <person name="Beletsky A.V."/>
            <person name="Kulichevskaya I.S."/>
            <person name="Mardanov A.V."/>
            <person name="Dedysh S.N."/>
        </authorList>
    </citation>
    <scope>NUCLEOTIDE SEQUENCE [LARGE SCALE GENOMIC DNA]</scope>
    <source>
        <strain evidence="9">SP5</strain>
    </source>
</reference>
<keyword evidence="4 6" id="KW-1133">Transmembrane helix</keyword>
<sequence length="442" mass="48131">MFGTIDPPDDDTARGVARAARRKVAWRVLPLVFLLYVVAYLDRANVGFAKLQMQGALGFDDDTFGSGIGIFFIGYLFLEIPGALLVEHWSARKWFARILITWGFCSMGMALVTTPTQFYIARFLLGLAEAGFFPGIIVYFTHWFPRPDRARALAVMLVGVPLSLALGSAVSGLLLEQGWFGLAGWQWVFIVEGAPAVVFGVALPFLLTDRPAQARWLTPDERAWLEKTLEAERREVETTSGAVTIGRVARMPAVWLLALGIFATNTGGYAMVFWLPTAVQGLLTSLGRQSASADVLVWTGLVYLCGFLGVLVSGHSSDRTGDRKWHCVVSLVGAGVFLALSTVPGQPWALVFIWLCLTGFCANFWISPFWVLPTQALSSSAAAVSIGFINMSANLAGFLGSKIVGRMKYEGLDDRACLLFLAACFALGGGIVALLRVNRRRE</sequence>
<dbReference type="PANTHER" id="PTHR43791:SF100">
    <property type="entry name" value="SUGAR TRANSPORTER"/>
    <property type="match status" value="1"/>
</dbReference>
<dbReference type="GO" id="GO:0005886">
    <property type="term" value="C:plasma membrane"/>
    <property type="evidence" value="ECO:0007669"/>
    <property type="project" value="TreeGrafter"/>
</dbReference>
<feature type="transmembrane region" description="Helical" evidence="6">
    <location>
        <begin position="418"/>
        <end position="437"/>
    </location>
</feature>
<proteinExistence type="predicted"/>
<dbReference type="OrthoDB" id="244640at2"/>
<evidence type="ECO:0000256" key="4">
    <source>
        <dbReference type="ARBA" id="ARBA00022989"/>
    </source>
</evidence>
<dbReference type="InterPro" id="IPR011701">
    <property type="entry name" value="MFS"/>
</dbReference>
<keyword evidence="5 6" id="KW-0472">Membrane</keyword>
<dbReference type="CDD" id="cd17319">
    <property type="entry name" value="MFS_ExuT_GudP_like"/>
    <property type="match status" value="1"/>
</dbReference>
<feature type="transmembrane region" description="Helical" evidence="6">
    <location>
        <begin position="349"/>
        <end position="372"/>
    </location>
</feature>
<dbReference type="Proteomes" id="UP000214646">
    <property type="component" value="Unassembled WGS sequence"/>
</dbReference>
<evidence type="ECO:0000259" key="7">
    <source>
        <dbReference type="PROSITE" id="PS50850"/>
    </source>
</evidence>
<dbReference type="InterPro" id="IPR036259">
    <property type="entry name" value="MFS_trans_sf"/>
</dbReference>
<evidence type="ECO:0000256" key="6">
    <source>
        <dbReference type="SAM" id="Phobius"/>
    </source>
</evidence>
<feature type="transmembrane region" description="Helical" evidence="6">
    <location>
        <begin position="67"/>
        <end position="87"/>
    </location>
</feature>
<dbReference type="Pfam" id="PF07690">
    <property type="entry name" value="MFS_1"/>
    <property type="match status" value="1"/>
</dbReference>
<feature type="domain" description="Major facilitator superfamily (MFS) profile" evidence="7">
    <location>
        <begin position="28"/>
        <end position="441"/>
    </location>
</feature>
<evidence type="ECO:0000256" key="1">
    <source>
        <dbReference type="ARBA" id="ARBA00004141"/>
    </source>
</evidence>
<comment type="subcellular location">
    <subcellularLocation>
        <location evidence="1">Membrane</location>
        <topology evidence="1">Multi-pass membrane protein</topology>
    </subcellularLocation>
</comment>
<evidence type="ECO:0000256" key="2">
    <source>
        <dbReference type="ARBA" id="ARBA00022448"/>
    </source>
</evidence>
<evidence type="ECO:0000313" key="9">
    <source>
        <dbReference type="Proteomes" id="UP000214646"/>
    </source>
</evidence>
<feature type="transmembrane region" description="Helical" evidence="6">
    <location>
        <begin position="94"/>
        <end position="113"/>
    </location>
</feature>
<dbReference type="PANTHER" id="PTHR43791">
    <property type="entry name" value="PERMEASE-RELATED"/>
    <property type="match status" value="1"/>
</dbReference>
<keyword evidence="3 6" id="KW-0812">Transmembrane</keyword>
<evidence type="ECO:0000256" key="3">
    <source>
        <dbReference type="ARBA" id="ARBA00022692"/>
    </source>
</evidence>
<organism evidence="8 9">
    <name type="scientific">Fimbriiglobus ruber</name>
    <dbReference type="NCBI Taxonomy" id="1908690"/>
    <lineage>
        <taxon>Bacteria</taxon>
        <taxon>Pseudomonadati</taxon>
        <taxon>Planctomycetota</taxon>
        <taxon>Planctomycetia</taxon>
        <taxon>Gemmatales</taxon>
        <taxon>Gemmataceae</taxon>
        <taxon>Fimbriiglobus</taxon>
    </lineage>
</organism>
<name>A0A225DXI8_9BACT</name>
<gene>
    <name evidence="8" type="ORF">FRUB_04027</name>
</gene>
<feature type="transmembrane region" description="Helical" evidence="6">
    <location>
        <begin position="119"/>
        <end position="140"/>
    </location>
</feature>
<feature type="transmembrane region" description="Helical" evidence="6">
    <location>
        <begin position="325"/>
        <end position="343"/>
    </location>
</feature>
<feature type="transmembrane region" description="Helical" evidence="6">
    <location>
        <begin position="295"/>
        <end position="313"/>
    </location>
</feature>
<feature type="transmembrane region" description="Helical" evidence="6">
    <location>
        <begin position="254"/>
        <end position="275"/>
    </location>
</feature>
<feature type="transmembrane region" description="Helical" evidence="6">
    <location>
        <begin position="24"/>
        <end position="41"/>
    </location>
</feature>
<keyword evidence="9" id="KW-1185">Reference proteome</keyword>
<comment type="caution">
    <text evidence="8">The sequence shown here is derived from an EMBL/GenBank/DDBJ whole genome shotgun (WGS) entry which is preliminary data.</text>
</comment>
<feature type="transmembrane region" description="Helical" evidence="6">
    <location>
        <begin position="187"/>
        <end position="207"/>
    </location>
</feature>
<dbReference type="Gene3D" id="1.20.1250.20">
    <property type="entry name" value="MFS general substrate transporter like domains"/>
    <property type="match status" value="2"/>
</dbReference>
<dbReference type="AlphaFoldDB" id="A0A225DXI8"/>
<feature type="transmembrane region" description="Helical" evidence="6">
    <location>
        <begin position="379"/>
        <end position="398"/>
    </location>
</feature>
<dbReference type="EMBL" id="NIDE01000005">
    <property type="protein sequence ID" value="OWK41949.1"/>
    <property type="molecule type" value="Genomic_DNA"/>
</dbReference>